<feature type="transmembrane region" description="Helical" evidence="1">
    <location>
        <begin position="143"/>
        <end position="163"/>
    </location>
</feature>
<dbReference type="Proteomes" id="UP000231426">
    <property type="component" value="Unassembled WGS sequence"/>
</dbReference>
<evidence type="ECO:0000313" key="3">
    <source>
        <dbReference type="Proteomes" id="UP000231426"/>
    </source>
</evidence>
<name>A0A2M6W5W9_9BACT</name>
<evidence type="ECO:0000256" key="1">
    <source>
        <dbReference type="SAM" id="Phobius"/>
    </source>
</evidence>
<comment type="caution">
    <text evidence="2">The sequence shown here is derived from an EMBL/GenBank/DDBJ whole genome shotgun (WGS) entry which is preliminary data.</text>
</comment>
<protein>
    <submittedName>
        <fullName evidence="2">Uncharacterized protein</fullName>
    </submittedName>
</protein>
<organism evidence="2 3">
    <name type="scientific">Candidatus Magasanikbacteria bacterium CG10_big_fil_rev_8_21_14_0_10_36_32</name>
    <dbReference type="NCBI Taxonomy" id="1974646"/>
    <lineage>
        <taxon>Bacteria</taxon>
        <taxon>Candidatus Magasanikiibacteriota</taxon>
    </lineage>
</organism>
<feature type="transmembrane region" description="Helical" evidence="1">
    <location>
        <begin position="113"/>
        <end position="131"/>
    </location>
</feature>
<gene>
    <name evidence="2" type="ORF">COU29_02885</name>
</gene>
<dbReference type="EMBL" id="PFBV01000004">
    <property type="protein sequence ID" value="PIT88193.1"/>
    <property type="molecule type" value="Genomic_DNA"/>
</dbReference>
<proteinExistence type="predicted"/>
<sequence>MILFGLLIIIGFLIAMPASAMCPVCTVAVVSGFGLSRYLGIDDTITGVWIGALTISLILWTIDWMDKKKIKFFAKNLIITVSYIAMLIIPLYYKNIIGHPLNSLYGIDRIIFGLIWGSVLFFLSHVLYQYLKKKNNGHAHFPYEKIVMAVVPLIVVSLIFYFLTK</sequence>
<evidence type="ECO:0000313" key="2">
    <source>
        <dbReference type="EMBL" id="PIT88193.1"/>
    </source>
</evidence>
<accession>A0A2M6W5W9</accession>
<feature type="transmembrane region" description="Helical" evidence="1">
    <location>
        <begin position="72"/>
        <end position="93"/>
    </location>
</feature>
<keyword evidence="1" id="KW-0812">Transmembrane</keyword>
<keyword evidence="1" id="KW-1133">Transmembrane helix</keyword>
<feature type="transmembrane region" description="Helical" evidence="1">
    <location>
        <begin position="48"/>
        <end position="65"/>
    </location>
</feature>
<dbReference type="AlphaFoldDB" id="A0A2M6W5W9"/>
<reference evidence="3" key="1">
    <citation type="submission" date="2017-09" db="EMBL/GenBank/DDBJ databases">
        <title>Depth-based differentiation of microbial function through sediment-hosted aquifers and enrichment of novel symbionts in the deep terrestrial subsurface.</title>
        <authorList>
            <person name="Probst A.J."/>
            <person name="Ladd B."/>
            <person name="Jarett J.K."/>
            <person name="Geller-Mcgrath D.E."/>
            <person name="Sieber C.M.K."/>
            <person name="Emerson J.B."/>
            <person name="Anantharaman K."/>
            <person name="Thomas B.C."/>
            <person name="Malmstrom R."/>
            <person name="Stieglmeier M."/>
            <person name="Klingl A."/>
            <person name="Woyke T."/>
            <person name="Ryan C.M."/>
            <person name="Banfield J.F."/>
        </authorList>
    </citation>
    <scope>NUCLEOTIDE SEQUENCE [LARGE SCALE GENOMIC DNA]</scope>
</reference>
<keyword evidence="1" id="KW-0472">Membrane</keyword>